<dbReference type="SUPFAM" id="SSF48208">
    <property type="entry name" value="Six-hairpin glycosidases"/>
    <property type="match status" value="1"/>
</dbReference>
<dbReference type="RefSeq" id="WP_098461135.1">
    <property type="nucleotide sequence ID" value="NZ_PDJC01000001.1"/>
</dbReference>
<sequence>MSPEVSWLDEEHRAWLQAQLEAQLRFARGFAHPSGGAYYLAEGGRPDLTRPVQTWITSRMLHVYSLGHLAGIPDCLEPAQAALAGLTGQLHDAVNGGWYAGVGPEPGQRNGTKAGYAHAFVVFGSSSATVAGVPGAPELLDDALKVLDQHFWEESPGLHLDSTSEDWSQISDYRGVNANMHSVEALLSASDTTGNPLWRQRATRITQTVLGWAEANDWRIPEHFTPDWVPLLEHHRDQPDHPFEPYGATVGHGLEWARLALHVRGALGADAPASLLTGAQALFDRAVADGWHADGADGFVYTTDWAGRPVVTQRMHWVLAEAISASAALAAVTGDDRYQQWYRRCWDYAKAYLITPDGSWIHELDSQNRPAGTVWPGRPDLYHSVHAVLLQRLPLAPTAPTALARGLLV</sequence>
<proteinExistence type="inferred from homology"/>
<organism evidence="3 4">
    <name type="scientific">Propionicimonas paludicola</name>
    <dbReference type="NCBI Taxonomy" id="185243"/>
    <lineage>
        <taxon>Bacteria</taxon>
        <taxon>Bacillati</taxon>
        <taxon>Actinomycetota</taxon>
        <taxon>Actinomycetes</taxon>
        <taxon>Propionibacteriales</taxon>
        <taxon>Nocardioidaceae</taxon>
        <taxon>Propionicimonas</taxon>
    </lineage>
</organism>
<evidence type="ECO:0000256" key="1">
    <source>
        <dbReference type="ARBA" id="ARBA00008558"/>
    </source>
</evidence>
<dbReference type="AlphaFoldDB" id="A0A2A9CVP8"/>
<evidence type="ECO:0000256" key="2">
    <source>
        <dbReference type="ARBA" id="ARBA00023235"/>
    </source>
</evidence>
<comment type="caution">
    <text evidence="3">The sequence shown here is derived from an EMBL/GenBank/DDBJ whole genome shotgun (WGS) entry which is preliminary data.</text>
</comment>
<protein>
    <submittedName>
        <fullName evidence="3">Mannose/cellobiose epimerase-like protein (N-acyl-D-glucosamine 2-epimerase family)</fullName>
    </submittedName>
</protein>
<dbReference type="OrthoDB" id="9806359at2"/>
<keyword evidence="4" id="KW-1185">Reference proteome</keyword>
<gene>
    <name evidence="3" type="ORF">ATK74_2305</name>
</gene>
<reference evidence="3 4" key="1">
    <citation type="submission" date="2017-10" db="EMBL/GenBank/DDBJ databases">
        <title>Sequencing the genomes of 1000 actinobacteria strains.</title>
        <authorList>
            <person name="Klenk H.-P."/>
        </authorList>
    </citation>
    <scope>NUCLEOTIDE SEQUENCE [LARGE SCALE GENOMIC DNA]</scope>
    <source>
        <strain evidence="3 4">DSM 15597</strain>
    </source>
</reference>
<dbReference type="Pfam" id="PF07221">
    <property type="entry name" value="GlcNAc_2-epim"/>
    <property type="match status" value="1"/>
</dbReference>
<keyword evidence="2" id="KW-0413">Isomerase</keyword>
<dbReference type="InterPro" id="IPR008928">
    <property type="entry name" value="6-hairpin_glycosidase_sf"/>
</dbReference>
<comment type="similarity">
    <text evidence="1">Belongs to the N-acylglucosamine 2-epimerase family.</text>
</comment>
<dbReference type="EMBL" id="PDJC01000001">
    <property type="protein sequence ID" value="PFG17732.1"/>
    <property type="molecule type" value="Genomic_DNA"/>
</dbReference>
<dbReference type="GO" id="GO:0016853">
    <property type="term" value="F:isomerase activity"/>
    <property type="evidence" value="ECO:0007669"/>
    <property type="project" value="UniProtKB-KW"/>
</dbReference>
<dbReference type="InterPro" id="IPR010819">
    <property type="entry name" value="AGE/CE"/>
</dbReference>
<name>A0A2A9CVP8_9ACTN</name>
<dbReference type="GO" id="GO:0005975">
    <property type="term" value="P:carbohydrate metabolic process"/>
    <property type="evidence" value="ECO:0007669"/>
    <property type="project" value="InterPro"/>
</dbReference>
<evidence type="ECO:0000313" key="3">
    <source>
        <dbReference type="EMBL" id="PFG17732.1"/>
    </source>
</evidence>
<dbReference type="InterPro" id="IPR012341">
    <property type="entry name" value="6hp_glycosidase-like_sf"/>
</dbReference>
<evidence type="ECO:0000313" key="4">
    <source>
        <dbReference type="Proteomes" id="UP000226079"/>
    </source>
</evidence>
<dbReference type="PANTHER" id="PTHR15108">
    <property type="entry name" value="N-ACYLGLUCOSAMINE-2-EPIMERASE"/>
    <property type="match status" value="1"/>
</dbReference>
<dbReference type="Gene3D" id="1.50.10.10">
    <property type="match status" value="1"/>
</dbReference>
<dbReference type="Proteomes" id="UP000226079">
    <property type="component" value="Unassembled WGS sequence"/>
</dbReference>
<accession>A0A2A9CVP8</accession>